<reference evidence="2" key="1">
    <citation type="submission" date="2020-08" db="EMBL/GenBank/DDBJ databases">
        <title>Genome public.</title>
        <authorList>
            <person name="Liu C."/>
            <person name="Sun Q."/>
        </authorList>
    </citation>
    <scope>NUCLEOTIDE SEQUENCE</scope>
    <source>
        <strain evidence="2">NSJ-54</strain>
    </source>
</reference>
<evidence type="ECO:0000313" key="2">
    <source>
        <dbReference type="EMBL" id="MBC8571360.1"/>
    </source>
</evidence>
<comment type="caution">
    <text evidence="2">The sequence shown here is derived from an EMBL/GenBank/DDBJ whole genome shotgun (WGS) entry which is preliminary data.</text>
</comment>
<dbReference type="RefSeq" id="WP_262398413.1">
    <property type="nucleotide sequence ID" value="NZ_JACRTC010000010.1"/>
</dbReference>
<evidence type="ECO:0000313" key="3">
    <source>
        <dbReference type="Proteomes" id="UP000660861"/>
    </source>
</evidence>
<feature type="transmembrane region" description="Helical" evidence="1">
    <location>
        <begin position="6"/>
        <end position="28"/>
    </location>
</feature>
<protein>
    <submittedName>
        <fullName evidence="2">Uncharacterized protein</fullName>
    </submittedName>
</protein>
<keyword evidence="1" id="KW-1133">Transmembrane helix</keyword>
<keyword evidence="1" id="KW-0472">Membrane</keyword>
<accession>A0A926EDZ7</accession>
<organism evidence="2 3">
    <name type="scientific">Zongyangia hominis</name>
    <dbReference type="NCBI Taxonomy" id="2763677"/>
    <lineage>
        <taxon>Bacteria</taxon>
        <taxon>Bacillati</taxon>
        <taxon>Bacillota</taxon>
        <taxon>Clostridia</taxon>
        <taxon>Eubacteriales</taxon>
        <taxon>Oscillospiraceae</taxon>
        <taxon>Zongyangia</taxon>
    </lineage>
</organism>
<dbReference type="EMBL" id="JACRTC010000010">
    <property type="protein sequence ID" value="MBC8571360.1"/>
    <property type="molecule type" value="Genomic_DNA"/>
</dbReference>
<dbReference type="Proteomes" id="UP000660861">
    <property type="component" value="Unassembled WGS sequence"/>
</dbReference>
<gene>
    <name evidence="2" type="ORF">H8709_11075</name>
</gene>
<dbReference type="AlphaFoldDB" id="A0A926EDZ7"/>
<proteinExistence type="predicted"/>
<keyword evidence="3" id="KW-1185">Reference proteome</keyword>
<keyword evidence="1" id="KW-0812">Transmembrane</keyword>
<evidence type="ECO:0000256" key="1">
    <source>
        <dbReference type="SAM" id="Phobius"/>
    </source>
</evidence>
<feature type="transmembrane region" description="Helical" evidence="1">
    <location>
        <begin position="35"/>
        <end position="57"/>
    </location>
</feature>
<feature type="transmembrane region" description="Helical" evidence="1">
    <location>
        <begin position="69"/>
        <end position="90"/>
    </location>
</feature>
<sequence length="98" mass="10552">MELIFSTVLFFCGLAVAAAVLGLALYHIVKRRRRLFCALYALCAAGYGVLAAANLIHQSSGIACAMTPATQLIIFGGLLLLHLVFLWDCVRLLPESGK</sequence>
<name>A0A926EDZ7_9FIRM</name>